<keyword evidence="1" id="KW-0472">Membrane</keyword>
<keyword evidence="3" id="KW-1185">Reference proteome</keyword>
<sequence length="261" mass="28111">MKAVERKIFTLVELLVVIAIIAILAAMLLPALNQAREKARATRCIGNLRQCAQAARVYMDDFGGMFYTTYPRGGDAYSWMWGLWTLTGSSYLPGYAEIPVSTAPGVVGATSRIAVCPSVEIDPSNYRTIFNECVYGMWNLLYEAATNTELPEAIGPCALSPQENAGVLVSQRCKTPSGMVLFADTANSSNAMKPSHLFYRNGLSWSGSVSAGAGLVLRHSNRANVAWLDGHVSSQGGLEMAQSPSHLRSVLTSAGTPISYY</sequence>
<dbReference type="PANTHER" id="PTHR30093">
    <property type="entry name" value="GENERAL SECRETION PATHWAY PROTEIN G"/>
    <property type="match status" value="1"/>
</dbReference>
<dbReference type="Gene3D" id="3.30.700.10">
    <property type="entry name" value="Glycoprotein, Type 4 Pilin"/>
    <property type="match status" value="1"/>
</dbReference>
<dbReference type="RefSeq" id="WP_116884399.1">
    <property type="nucleotide sequence ID" value="NZ_CABMMC010000076.1"/>
</dbReference>
<evidence type="ECO:0000256" key="1">
    <source>
        <dbReference type="SAM" id="Phobius"/>
    </source>
</evidence>
<keyword evidence="1" id="KW-1133">Transmembrane helix</keyword>
<gene>
    <name evidence="2" type="ORF">C8D82_11767</name>
</gene>
<feature type="transmembrane region" description="Helical" evidence="1">
    <location>
        <begin position="12"/>
        <end position="32"/>
    </location>
</feature>
<dbReference type="OrthoDB" id="200349at2"/>
<dbReference type="AlphaFoldDB" id="A0A2U1AVA6"/>
<evidence type="ECO:0000313" key="2">
    <source>
        <dbReference type="EMBL" id="PVY40348.1"/>
    </source>
</evidence>
<dbReference type="InterPro" id="IPR045584">
    <property type="entry name" value="Pilin-like"/>
</dbReference>
<name>A0A2U1AVA6_9BACT</name>
<dbReference type="NCBIfam" id="TIGR02532">
    <property type="entry name" value="IV_pilin_GFxxxE"/>
    <property type="match status" value="1"/>
</dbReference>
<evidence type="ECO:0000313" key="3">
    <source>
        <dbReference type="Proteomes" id="UP000245959"/>
    </source>
</evidence>
<organism evidence="2 3">
    <name type="scientific">Victivallis vadensis</name>
    <dbReference type="NCBI Taxonomy" id="172901"/>
    <lineage>
        <taxon>Bacteria</taxon>
        <taxon>Pseudomonadati</taxon>
        <taxon>Lentisphaerota</taxon>
        <taxon>Lentisphaeria</taxon>
        <taxon>Victivallales</taxon>
        <taxon>Victivallaceae</taxon>
        <taxon>Victivallis</taxon>
    </lineage>
</organism>
<dbReference type="SUPFAM" id="SSF54523">
    <property type="entry name" value="Pili subunits"/>
    <property type="match status" value="1"/>
</dbReference>
<protein>
    <submittedName>
        <fullName evidence="2">Prepilin-type N-terminal cleavage/methylation domain-containing protein/prepilin-type processing-associated H-X9-DG protein</fullName>
    </submittedName>
</protein>
<dbReference type="InterPro" id="IPR012902">
    <property type="entry name" value="N_methyl_site"/>
</dbReference>
<reference evidence="2 3" key="1">
    <citation type="submission" date="2018-04" db="EMBL/GenBank/DDBJ databases">
        <title>Genomic Encyclopedia of Type Strains, Phase IV (KMG-IV): sequencing the most valuable type-strain genomes for metagenomic binning, comparative biology and taxonomic classification.</title>
        <authorList>
            <person name="Goeker M."/>
        </authorList>
    </citation>
    <scope>NUCLEOTIDE SEQUENCE [LARGE SCALE GENOMIC DNA]</scope>
    <source>
        <strain evidence="2 3">DSM 14823</strain>
    </source>
</reference>
<proteinExistence type="predicted"/>
<comment type="caution">
    <text evidence="2">The sequence shown here is derived from an EMBL/GenBank/DDBJ whole genome shotgun (WGS) entry which is preliminary data.</text>
</comment>
<accession>A0A2U1AVA6</accession>
<dbReference type="EMBL" id="QEKH01000017">
    <property type="protein sequence ID" value="PVY40348.1"/>
    <property type="molecule type" value="Genomic_DNA"/>
</dbReference>
<dbReference type="Proteomes" id="UP000245959">
    <property type="component" value="Unassembled WGS sequence"/>
</dbReference>
<dbReference type="PANTHER" id="PTHR30093:SF2">
    <property type="entry name" value="TYPE II SECRETION SYSTEM PROTEIN H"/>
    <property type="match status" value="1"/>
</dbReference>
<dbReference type="GeneID" id="79513941"/>
<keyword evidence="1" id="KW-0812">Transmembrane</keyword>